<feature type="compositionally biased region" description="Polar residues" evidence="12">
    <location>
        <begin position="50"/>
        <end position="69"/>
    </location>
</feature>
<dbReference type="Pfam" id="PF00168">
    <property type="entry name" value="C2"/>
    <property type="match status" value="1"/>
</dbReference>
<dbReference type="Pfam" id="PF12357">
    <property type="entry name" value="PLD_C"/>
    <property type="match status" value="1"/>
</dbReference>
<comment type="similarity">
    <text evidence="3 11">Belongs to the phospholipase D family. C2-PLD subfamily.</text>
</comment>
<keyword evidence="9 11" id="KW-0442">Lipid degradation</keyword>
<evidence type="ECO:0000256" key="12">
    <source>
        <dbReference type="SAM" id="MobiDB-lite"/>
    </source>
</evidence>
<keyword evidence="7 11" id="KW-0378">Hydrolase</keyword>
<comment type="catalytic activity">
    <reaction evidence="1 11">
        <text>a 1,2-diacyl-sn-glycero-3-phosphocholine + H2O = a 1,2-diacyl-sn-glycero-3-phosphate + choline + H(+)</text>
        <dbReference type="Rhea" id="RHEA:14445"/>
        <dbReference type="ChEBI" id="CHEBI:15354"/>
        <dbReference type="ChEBI" id="CHEBI:15377"/>
        <dbReference type="ChEBI" id="CHEBI:15378"/>
        <dbReference type="ChEBI" id="CHEBI:57643"/>
        <dbReference type="ChEBI" id="CHEBI:58608"/>
        <dbReference type="EC" id="3.1.4.4"/>
    </reaction>
</comment>
<evidence type="ECO:0000256" key="2">
    <source>
        <dbReference type="ARBA" id="ARBA00001913"/>
    </source>
</evidence>
<dbReference type="Gene3D" id="3.30.870.10">
    <property type="entry name" value="Endonuclease Chain A"/>
    <property type="match status" value="2"/>
</dbReference>
<comment type="function">
    <text evidence="11">Hydrolyzes glycerol-phospholipids at the terminal phosphodiesteric bond.</text>
</comment>
<dbReference type="GO" id="GO:0046470">
    <property type="term" value="P:phosphatidylcholine metabolic process"/>
    <property type="evidence" value="ECO:0007669"/>
    <property type="project" value="InterPro"/>
</dbReference>
<dbReference type="InterPro" id="IPR011402">
    <property type="entry name" value="PLipase_D_pln"/>
</dbReference>
<organism evidence="15 16">
    <name type="scientific">Vanilla planifolia</name>
    <name type="common">Vanilla</name>
    <dbReference type="NCBI Taxonomy" id="51239"/>
    <lineage>
        <taxon>Eukaryota</taxon>
        <taxon>Viridiplantae</taxon>
        <taxon>Streptophyta</taxon>
        <taxon>Embryophyta</taxon>
        <taxon>Tracheophyta</taxon>
        <taxon>Spermatophyta</taxon>
        <taxon>Magnoliopsida</taxon>
        <taxon>Liliopsida</taxon>
        <taxon>Asparagales</taxon>
        <taxon>Orchidaceae</taxon>
        <taxon>Vanilloideae</taxon>
        <taxon>Vanilleae</taxon>
        <taxon>Vanilla</taxon>
    </lineage>
</organism>
<dbReference type="PROSITE" id="PS50004">
    <property type="entry name" value="C2"/>
    <property type="match status" value="1"/>
</dbReference>
<dbReference type="EC" id="3.1.4.4" evidence="4 11"/>
<evidence type="ECO:0000313" key="16">
    <source>
        <dbReference type="Proteomes" id="UP000636800"/>
    </source>
</evidence>
<keyword evidence="16" id="KW-1185">Reference proteome</keyword>
<dbReference type="PROSITE" id="PS50035">
    <property type="entry name" value="PLD"/>
    <property type="match status" value="1"/>
</dbReference>
<dbReference type="InterPro" id="IPR015679">
    <property type="entry name" value="PLipase_D_fam"/>
</dbReference>
<dbReference type="EMBL" id="JADCNL010000005">
    <property type="protein sequence ID" value="KAG0479485.1"/>
    <property type="molecule type" value="Genomic_DNA"/>
</dbReference>
<evidence type="ECO:0000256" key="10">
    <source>
        <dbReference type="ARBA" id="ARBA00023098"/>
    </source>
</evidence>
<dbReference type="GO" id="GO:0005509">
    <property type="term" value="F:calcium ion binding"/>
    <property type="evidence" value="ECO:0007669"/>
    <property type="project" value="InterPro"/>
</dbReference>
<dbReference type="InterPro" id="IPR024632">
    <property type="entry name" value="PLipase_D_C"/>
</dbReference>
<dbReference type="PANTHER" id="PTHR18896">
    <property type="entry name" value="PHOSPHOLIPASE D"/>
    <property type="match status" value="1"/>
</dbReference>
<evidence type="ECO:0000256" key="3">
    <source>
        <dbReference type="ARBA" id="ARBA00010683"/>
    </source>
</evidence>
<evidence type="ECO:0000313" key="15">
    <source>
        <dbReference type="EMBL" id="KAG0479485.1"/>
    </source>
</evidence>
<keyword evidence="10" id="KW-0443">Lipid metabolism</keyword>
<evidence type="ECO:0000256" key="7">
    <source>
        <dbReference type="ARBA" id="ARBA00022801"/>
    </source>
</evidence>
<dbReference type="GO" id="GO:0004630">
    <property type="term" value="F:phospholipase D activity"/>
    <property type="evidence" value="ECO:0007669"/>
    <property type="project" value="UniProtKB-EC"/>
</dbReference>
<evidence type="ECO:0000256" key="5">
    <source>
        <dbReference type="ARBA" id="ARBA00022723"/>
    </source>
</evidence>
<reference evidence="15 16" key="1">
    <citation type="journal article" date="2020" name="Nat. Food">
        <title>A phased Vanilla planifolia genome enables genetic improvement of flavour and production.</title>
        <authorList>
            <person name="Hasing T."/>
            <person name="Tang H."/>
            <person name="Brym M."/>
            <person name="Khazi F."/>
            <person name="Huang T."/>
            <person name="Chambers A.H."/>
        </authorList>
    </citation>
    <scope>NUCLEOTIDE SEQUENCE [LARGE SCALE GENOMIC DNA]</scope>
    <source>
        <tissue evidence="15">Leaf</tissue>
    </source>
</reference>
<evidence type="ECO:0000259" key="14">
    <source>
        <dbReference type="PROSITE" id="PS50035"/>
    </source>
</evidence>
<dbReference type="OrthoDB" id="1916325at2759"/>
<protein>
    <recommendedName>
        <fullName evidence="4 11">Phospholipase D</fullName>
        <ecNumber evidence="4 11">3.1.4.4</ecNumber>
    </recommendedName>
</protein>
<dbReference type="InterPro" id="IPR001736">
    <property type="entry name" value="PLipase_D/transphosphatidylase"/>
</dbReference>
<evidence type="ECO:0000259" key="13">
    <source>
        <dbReference type="PROSITE" id="PS50004"/>
    </source>
</evidence>
<dbReference type="SUPFAM" id="SSF56024">
    <property type="entry name" value="Phospholipase D/nuclease"/>
    <property type="match status" value="2"/>
</dbReference>
<dbReference type="AlphaFoldDB" id="A0A835V0Q3"/>
<dbReference type="SMART" id="SM00155">
    <property type="entry name" value="PLDc"/>
    <property type="match status" value="2"/>
</dbReference>
<dbReference type="InterPro" id="IPR000008">
    <property type="entry name" value="C2_dom"/>
</dbReference>
<dbReference type="SUPFAM" id="SSF49562">
    <property type="entry name" value="C2 domain (Calcium/lipid-binding domain, CaLB)"/>
    <property type="match status" value="1"/>
</dbReference>
<dbReference type="SMART" id="SM00239">
    <property type="entry name" value="C2"/>
    <property type="match status" value="1"/>
</dbReference>
<dbReference type="Pfam" id="PF00614">
    <property type="entry name" value="PLDc"/>
    <property type="match status" value="1"/>
</dbReference>
<dbReference type="GO" id="GO:0005886">
    <property type="term" value="C:plasma membrane"/>
    <property type="evidence" value="ECO:0007669"/>
    <property type="project" value="TreeGrafter"/>
</dbReference>
<evidence type="ECO:0000256" key="9">
    <source>
        <dbReference type="ARBA" id="ARBA00022963"/>
    </source>
</evidence>
<keyword evidence="6" id="KW-0677">Repeat</keyword>
<evidence type="ECO:0000256" key="1">
    <source>
        <dbReference type="ARBA" id="ARBA00000798"/>
    </source>
</evidence>
<accession>A0A835V0Q3</accession>
<feature type="region of interest" description="Disordered" evidence="12">
    <location>
        <begin position="37"/>
        <end position="91"/>
    </location>
</feature>
<comment type="caution">
    <text evidence="15">The sequence shown here is derived from an EMBL/GenBank/DDBJ whole genome shotgun (WGS) entry which is preliminary data.</text>
</comment>
<comment type="cofactor">
    <cofactor evidence="2 11">
        <name>Ca(2+)</name>
        <dbReference type="ChEBI" id="CHEBI:29108"/>
    </cofactor>
</comment>
<keyword evidence="8 11" id="KW-0106">Calcium</keyword>
<dbReference type="PANTHER" id="PTHR18896:SF138">
    <property type="entry name" value="PHOSPHOLIPASE D"/>
    <property type="match status" value="1"/>
</dbReference>
<dbReference type="CDD" id="cd09142">
    <property type="entry name" value="PLDc_pPLD_like_2"/>
    <property type="match status" value="1"/>
</dbReference>
<dbReference type="Proteomes" id="UP000636800">
    <property type="component" value="Chromosome 5"/>
</dbReference>
<proteinExistence type="inferred from homology"/>
<dbReference type="PIRSF" id="PIRSF036470">
    <property type="entry name" value="PLD_plant"/>
    <property type="match status" value="1"/>
</dbReference>
<evidence type="ECO:0000256" key="4">
    <source>
        <dbReference type="ARBA" id="ARBA00012027"/>
    </source>
</evidence>
<evidence type="ECO:0000256" key="6">
    <source>
        <dbReference type="ARBA" id="ARBA00022737"/>
    </source>
</evidence>
<gene>
    <name evidence="15" type="ORF">HPP92_010343</name>
</gene>
<feature type="domain" description="C2" evidence="13">
    <location>
        <begin position="144"/>
        <end position="279"/>
    </location>
</feature>
<name>A0A835V0Q3_VANPL</name>
<keyword evidence="5" id="KW-0479">Metal-binding</keyword>
<dbReference type="GO" id="GO:0009395">
    <property type="term" value="P:phospholipid catabolic process"/>
    <property type="evidence" value="ECO:0007669"/>
    <property type="project" value="TreeGrafter"/>
</dbReference>
<dbReference type="Gene3D" id="2.60.40.150">
    <property type="entry name" value="C2 domain"/>
    <property type="match status" value="1"/>
</dbReference>
<evidence type="ECO:0000256" key="11">
    <source>
        <dbReference type="PIRNR" id="PIRNR036470"/>
    </source>
</evidence>
<dbReference type="InterPro" id="IPR035892">
    <property type="entry name" value="C2_domain_sf"/>
</dbReference>
<dbReference type="CDD" id="cd04015">
    <property type="entry name" value="C2_plant_PLD"/>
    <property type="match status" value="1"/>
</dbReference>
<sequence length="967" mass="110075">MEMAASRCRPQHSHNVVGEAKKSFSCSAAYGEVEKVVDSEEVESQETSHGRSSFHNTPKTNICPSNQHARNVDGNKYSVYPNAKPNKKSPQKHFVQRVSLCPVRAYIEDLRLGKDKEICIKNECQEWPILGDQHSKAKGAVLGCKKRMEEHCEVEAPQLLHGVLEVHIFEADNLHHFFHGTIVKAEEKIEETLHLHQIHHRRLYATVDIGIARLARTREVEFHSTNPKWNEWFRIYCAHTSSSIHISIKEQHAVGAKVVGRAKIPIFSILTSTAVEGWFDLYNDEGHRVKEARVRVSLKFFEATSLPLWNAGIKLPEYTGIPNSYFPERTGCQLTLYQNSHLSNSFHPRIHLDNHKVYHPRRYWEELYVAILEAKHFIYVAGWSVNVNLTLIRDPERMIPRAEGVTIGELLKRKADDGVLVLVMVWQDRTSSSFLGNAGLMKTHDEETYEFFEGSNVKCFLCPRRADPSVTAVQHVEVDAEFTHHQKAISLDVEDFGGGYSRRIVSFVGGIDLSDGRYDDEEHTLFGKLNTVYKNDFLQHNFPGASLQYGGPREPWHDLHSKIEGSAAWDVLANFEHRWKKQSPEHLSNCLLNIHSMQDIFPFPSEFTTGDSWNVQVFRSIDDASVVGFPSKPQEASKMGLTSGKNLVIDQSIHSAYIEAIRRAKRFIYIENQYFFGSSASWKRDQDNGCLNLVPIEIALKIASKIRVGERFTAYVVTPMWPEGVPEGSVVQAILNWNRLTMEMMYEIIAAAIREAGLSGVAHPCDYLNFFCLGNREVMHSGEYIPPERPEPDTNYWRAQVNRRFLIYVHAKLMIVDDEYVIIGSANLNQRSLAGDRDTEMVHGSYQPEHLNGPHGLARGLVHGFRMSLWYEHFMRHHSELQHHVFLEPESLECVRTVRRISEMLWEMYIGEEVVNLPGHLLPFPVRVSSEGELSELTSNGCFPDTKASIKGDASVGSVVIPPILTT</sequence>
<evidence type="ECO:0000256" key="8">
    <source>
        <dbReference type="ARBA" id="ARBA00022837"/>
    </source>
</evidence>
<feature type="domain" description="PLD phosphodiesterase" evidence="14">
    <location>
        <begin position="805"/>
        <end position="832"/>
    </location>
</feature>